<protein>
    <submittedName>
        <fullName evidence="1">Uncharacterized protein</fullName>
    </submittedName>
</protein>
<dbReference type="Proteomes" id="UP001281147">
    <property type="component" value="Unassembled WGS sequence"/>
</dbReference>
<proteinExistence type="predicted"/>
<evidence type="ECO:0000313" key="1">
    <source>
        <dbReference type="EMBL" id="KAK3697250.1"/>
    </source>
</evidence>
<organism evidence="1 2">
    <name type="scientific">Vermiconidia calcicola</name>
    <dbReference type="NCBI Taxonomy" id="1690605"/>
    <lineage>
        <taxon>Eukaryota</taxon>
        <taxon>Fungi</taxon>
        <taxon>Dikarya</taxon>
        <taxon>Ascomycota</taxon>
        <taxon>Pezizomycotina</taxon>
        <taxon>Dothideomycetes</taxon>
        <taxon>Dothideomycetidae</taxon>
        <taxon>Mycosphaerellales</taxon>
        <taxon>Extremaceae</taxon>
        <taxon>Vermiconidia</taxon>
    </lineage>
</organism>
<name>A0ACC3ML67_9PEZI</name>
<accession>A0ACC3ML67</accession>
<gene>
    <name evidence="1" type="ORF">LTR37_017562</name>
</gene>
<keyword evidence="2" id="KW-1185">Reference proteome</keyword>
<dbReference type="EMBL" id="JAUTXU010000229">
    <property type="protein sequence ID" value="KAK3697250.1"/>
    <property type="molecule type" value="Genomic_DNA"/>
</dbReference>
<sequence>MDYGKSSAEQSLLPRRLSVDESSEEHHLDVLELDEFGDVSVSSWPRTLRTRWWPSRLTRRNNQKAFTAAQHSFSRARRRRSLLFRLCRYLTLLPYAVLCFVVAFGLFLPSYSNPPQRYIDLRHRVQTSAELGRANVNDEKIFIAASLYDHNGQLLSGDWAQSVQRLIDILGHDNVFLSVYENDPDHQSEQALDDFHASLQCPSSVVHEHLDLSQLPHVTMADGSQQVQRISFLAKVRNRVLLPLDDERSEAYNTTWDKLLYLNDITFDPIDAANLLFNTNKDEASGRTNYRAACAVDFINPVKFYDTFATRDLEGYNMGVPFYPWFTGAGKGASRQDVLNQTDAVRVKSCWGGMVAFEAKWFQPQLYGLVEGDLVVPHQKTADGSKTGEADTSTQRYQEADAYNDREANLTYLVSVFDSDPHHDLVRETSNLPSILPLRFRSETGTDWTASECCLINADLAHLSPSGATSPGIYMNPYVRVAYSGSVLAWLPVTRRFERLYLFVQTILNAIAQRPSYNPRQFEEPGDEVVDRIWQWDDESLVALDNSTAGELSKGLHGSFQDVKRIASPGQFCGRRRQTYMRERTETGERSWASV</sequence>
<comment type="caution">
    <text evidence="1">The sequence shown here is derived from an EMBL/GenBank/DDBJ whole genome shotgun (WGS) entry which is preliminary data.</text>
</comment>
<evidence type="ECO:0000313" key="2">
    <source>
        <dbReference type="Proteomes" id="UP001281147"/>
    </source>
</evidence>
<reference evidence="1" key="1">
    <citation type="submission" date="2023-07" db="EMBL/GenBank/DDBJ databases">
        <title>Black Yeasts Isolated from many extreme environments.</title>
        <authorList>
            <person name="Coleine C."/>
            <person name="Stajich J.E."/>
            <person name="Selbmann L."/>
        </authorList>
    </citation>
    <scope>NUCLEOTIDE SEQUENCE</scope>
    <source>
        <strain evidence="1">CCFEE 5714</strain>
    </source>
</reference>